<evidence type="ECO:0000313" key="2">
    <source>
        <dbReference type="Proteomes" id="UP000682811"/>
    </source>
</evidence>
<sequence>MTYSYFDTFDEKLKNIIEIGSKHYDEACILIFVYLDFLSNFVEKPHSSNNARFNGSNFRYFLLHYSHFQDTLKYIQVDKFINDFSKGRISKDEYQKYYDKIERKLERVKNGVELPISSFISLDNVDSEHKEYFQKITLFNLIYSLRNSAVHGYNNLIEAGSELSEPFLSYTWNIEEGNEGWFTTYIPFDFMYRMVDNCYSKVREEYGSLVERFFEEDTDIT</sequence>
<dbReference type="EMBL" id="BORT01000022">
    <property type="protein sequence ID" value="GIO49449.1"/>
    <property type="molecule type" value="Genomic_DNA"/>
</dbReference>
<keyword evidence="2" id="KW-1185">Reference proteome</keyword>
<dbReference type="AlphaFoldDB" id="A0A920CTQ5"/>
<accession>A0A920CTQ5</accession>
<reference evidence="1 2" key="1">
    <citation type="submission" date="2021-03" db="EMBL/GenBank/DDBJ databases">
        <title>Antimicrobial resistance genes in bacteria isolated from Japanese honey, and their potential for conferring macrolide and lincosamide resistance in the American foulbrood pathogen Paenibacillus larvae.</title>
        <authorList>
            <person name="Okamoto M."/>
            <person name="Kumagai M."/>
            <person name="Kanamori H."/>
            <person name="Takamatsu D."/>
        </authorList>
    </citation>
    <scope>NUCLEOTIDE SEQUENCE [LARGE SCALE GENOMIC DNA]</scope>
    <source>
        <strain evidence="1 2">J34TS1</strain>
    </source>
</reference>
<evidence type="ECO:0000313" key="1">
    <source>
        <dbReference type="EMBL" id="GIO49449.1"/>
    </source>
</evidence>
<comment type="caution">
    <text evidence="1">The sequence shown here is derived from an EMBL/GenBank/DDBJ whole genome shotgun (WGS) entry which is preliminary data.</text>
</comment>
<organism evidence="1 2">
    <name type="scientific">Paenibacillus azoreducens</name>
    <dbReference type="NCBI Taxonomy" id="116718"/>
    <lineage>
        <taxon>Bacteria</taxon>
        <taxon>Bacillati</taxon>
        <taxon>Bacillota</taxon>
        <taxon>Bacilli</taxon>
        <taxon>Bacillales</taxon>
        <taxon>Paenibacillaceae</taxon>
        <taxon>Paenibacillus</taxon>
    </lineage>
</organism>
<dbReference type="Proteomes" id="UP000682811">
    <property type="component" value="Unassembled WGS sequence"/>
</dbReference>
<name>A0A920CTQ5_9BACL</name>
<protein>
    <submittedName>
        <fullName evidence="1">Uncharacterized protein</fullName>
    </submittedName>
</protein>
<dbReference type="RefSeq" id="WP_212979943.1">
    <property type="nucleotide sequence ID" value="NZ_AP025343.1"/>
</dbReference>
<gene>
    <name evidence="1" type="ORF">J34TS1_42140</name>
</gene>
<proteinExistence type="predicted"/>